<dbReference type="Pfam" id="PF07983">
    <property type="entry name" value="X8"/>
    <property type="match status" value="1"/>
</dbReference>
<evidence type="ECO:0000256" key="7">
    <source>
        <dbReference type="ARBA" id="ARBA00023157"/>
    </source>
</evidence>
<keyword evidence="6 11" id="KW-0472">Membrane</keyword>
<dbReference type="Pfam" id="PF03198">
    <property type="entry name" value="Glyco_hydro_72"/>
    <property type="match status" value="1"/>
</dbReference>
<feature type="domain" description="SprT-like" evidence="13">
    <location>
        <begin position="1021"/>
        <end position="1196"/>
    </location>
</feature>
<feature type="chain" id="PRO_5041773193" description="1,3-beta-glucanosyltransferase" evidence="11">
    <location>
        <begin position="20"/>
        <end position="1230"/>
    </location>
</feature>
<evidence type="ECO:0000259" key="14">
    <source>
        <dbReference type="SMART" id="SM00768"/>
    </source>
</evidence>
<dbReference type="PANTHER" id="PTHR31468">
    <property type="entry name" value="1,3-BETA-GLUCANOSYLTRANSFERASE GAS1"/>
    <property type="match status" value="1"/>
</dbReference>
<evidence type="ECO:0000256" key="8">
    <source>
        <dbReference type="ARBA" id="ARBA00023180"/>
    </source>
</evidence>
<feature type="compositionally biased region" description="Basic residues" evidence="12">
    <location>
        <begin position="1198"/>
        <end position="1209"/>
    </location>
</feature>
<proteinExistence type="inferred from homology"/>
<evidence type="ECO:0000313" key="16">
    <source>
        <dbReference type="Proteomes" id="UP001194746"/>
    </source>
</evidence>
<comment type="caution">
    <text evidence="15">The sequence shown here is derived from an EMBL/GenBank/DDBJ whole genome shotgun (WGS) entry which is preliminary data.</text>
</comment>
<dbReference type="GO" id="GO:0005886">
    <property type="term" value="C:plasma membrane"/>
    <property type="evidence" value="ECO:0007669"/>
    <property type="project" value="UniProtKB-SubCell"/>
</dbReference>
<dbReference type="FunFam" id="3.20.20.80:FF:000038">
    <property type="entry name" value="1,3-beta-glucanosyltransferase"/>
    <property type="match status" value="1"/>
</dbReference>
<feature type="compositionally biased region" description="Basic and acidic residues" evidence="12">
    <location>
        <begin position="648"/>
        <end position="657"/>
    </location>
</feature>
<feature type="region of interest" description="Disordered" evidence="12">
    <location>
        <begin position="644"/>
        <end position="878"/>
    </location>
</feature>
<dbReference type="Gene3D" id="1.20.58.1040">
    <property type="match status" value="1"/>
</dbReference>
<evidence type="ECO:0000256" key="10">
    <source>
        <dbReference type="ARBA" id="ARBA00025026"/>
    </source>
</evidence>
<accession>A0AAD4GSD4</accession>
<feature type="compositionally biased region" description="Basic and acidic residues" evidence="12">
    <location>
        <begin position="695"/>
        <end position="706"/>
    </location>
</feature>
<feature type="compositionally biased region" description="Basic and acidic residues" evidence="12">
    <location>
        <begin position="848"/>
        <end position="871"/>
    </location>
</feature>
<evidence type="ECO:0000256" key="1">
    <source>
        <dbReference type="ARBA" id="ARBA00004609"/>
    </source>
</evidence>
<dbReference type="EMBL" id="VCAU01000048">
    <property type="protein sequence ID" value="KAF9888359.1"/>
    <property type="molecule type" value="Genomic_DNA"/>
</dbReference>
<keyword evidence="7" id="KW-1015">Disulfide bond</keyword>
<dbReference type="GO" id="GO:0042124">
    <property type="term" value="F:1,3-beta-glucanosyltransferase activity"/>
    <property type="evidence" value="ECO:0007669"/>
    <property type="project" value="TreeGrafter"/>
</dbReference>
<comment type="similarity">
    <text evidence="2 11">Belongs to the glycosyl hydrolase 72 family.</text>
</comment>
<dbReference type="InterPro" id="IPR012946">
    <property type="entry name" value="X8"/>
</dbReference>
<feature type="compositionally biased region" description="Basic and acidic residues" evidence="12">
    <location>
        <begin position="775"/>
        <end position="785"/>
    </location>
</feature>
<dbReference type="EC" id="2.4.1.-" evidence="11"/>
<evidence type="ECO:0000259" key="13">
    <source>
        <dbReference type="SMART" id="SM00731"/>
    </source>
</evidence>
<dbReference type="AlphaFoldDB" id="A0AAD4GSD4"/>
<evidence type="ECO:0000256" key="9">
    <source>
        <dbReference type="ARBA" id="ARBA00023288"/>
    </source>
</evidence>
<sequence length="1230" mass="136888">MKLSSIVATATLFASNVLAAELDPIIIKGSKFFYKSNETQFFMRGVAYQQEEFSGPKSSSDNYKDPLADAEACKRDVPYLQKLNANLIRVYAIDPDADHKACMDLLTDAGIYIVADLSSPGTSIIRNDPKWNADLYKRYTSVVDEMAKYTNTLGFFAGNEVSNTKKTTDASAFVKAAVRDMKRYIKAKDYRPMGVGYATNDDSDIRKQMSAYFNCNEEEESIDFWGYNVYSWCGDSNYEKSGFKSRTEEFRDYSVPVFFAEYGCNEVEPRKFTEVSTLYGDKMAEVWSGGIVYMYHQEDNNYGLVSVGDGKVKTRADYSYLSKQLAKATPTGVKKSEYKPSNSALASCPPVNGNWLATPSPLPPSPNQQLCDCMEESITCKLKDNVSGKKLDKLFGTVCGFDGICDGITTNATTGKYGAYSVCSPEQQLSFAMDLYYQEQEKEGNGADACDFDGAASTQKSGNSDGSCDSLLKAAGTSGTGSVQASPTDASGGAAGASASGSEGAAFMVAPGSVQVGYLQLGAYVVTAVVAGASMILLLCSQRYIVVEAEDMARLNIDSPLKAPNTTQKKPKTFRKLGLKTPLQRRFRDFDASPNSPSDEKDDQWADTRSTVRAPRGTDMLSQVKSRSQKMGMATGGIFDIFSDSDGLSDKEHEQRKPASRAPSGTLKLAPVNSMLLPQAQQPQSRRPQKPEPFVYDKENDPIEHQQDDDEYQSSISRNPSDASSRRSTARRGERQEPVKNEKNELFMRYRQQEVQPEDEDSDENSLDSMDDFIVSDKEESFHETSDDEFVEEQTIKKPSPPKQKKRLVRGRRPSPEEELKKALQQPQKGEFTLEPSLPLGIAQLSPEKPRKLFQERNKPEIAEKMRRLSLDSDDPSSQLQQDLFDAITRFEPVFDKTEIEGFTLETPPSSPRNSNLQSPKRRNFHIPPTPHRESSDAFWSQEVTDAWVDQHSPLKLDKVLQDFEDSEDEVDTDFMPRLRETKKGPKALSKTAIKKAEIEQRKAALARKKSFDTKKASVAEDFFKVLDDAVSGGKIQKLAEETGGIRITWSKTLQTTAGRASWKREKQLKPGVEAPLSSKHHATIELAERIIDSEDRLLNTLAHEYCHLANFMISNVHNNPHGTSFKAWGLKCKEALKDHPVYGGRVEVSTKHSYKIDFKYVWCCVDCGQNYGRHSKSIDTTKSRCGKCQGLLQQIKPKPRSVSPRKRSPVQPQGAFDDVVNDLGAVTLA</sequence>
<feature type="domain" description="X8" evidence="14">
    <location>
        <begin position="378"/>
        <end position="470"/>
    </location>
</feature>
<dbReference type="Proteomes" id="UP001194746">
    <property type="component" value="Unassembled WGS sequence"/>
</dbReference>
<keyword evidence="16" id="KW-1185">Reference proteome</keyword>
<dbReference type="InterPro" id="IPR035240">
    <property type="entry name" value="SprT_Zn_ribbon"/>
</dbReference>
<evidence type="ECO:0000256" key="6">
    <source>
        <dbReference type="ARBA" id="ARBA00023136"/>
    </source>
</evidence>
<feature type="region of interest" description="Disordered" evidence="12">
    <location>
        <begin position="900"/>
        <end position="935"/>
    </location>
</feature>
<dbReference type="InterPro" id="IPR004886">
    <property type="entry name" value="Glucanosyltransferase"/>
</dbReference>
<name>A0AAD4GSD4_ASPNN</name>
<dbReference type="GO" id="GO:0031505">
    <property type="term" value="P:fungal-type cell wall organization"/>
    <property type="evidence" value="ECO:0007669"/>
    <property type="project" value="TreeGrafter"/>
</dbReference>
<protein>
    <recommendedName>
        <fullName evidence="11">1,3-beta-glucanosyltransferase</fullName>
        <ecNumber evidence="11">2.4.1.-</ecNumber>
    </recommendedName>
</protein>
<feature type="compositionally biased region" description="Basic and acidic residues" evidence="12">
    <location>
        <begin position="731"/>
        <end position="752"/>
    </location>
</feature>
<keyword evidence="3 11" id="KW-0336">GPI-anchor</keyword>
<dbReference type="SMART" id="SM00768">
    <property type="entry name" value="X8"/>
    <property type="match status" value="1"/>
</dbReference>
<gene>
    <name evidence="15" type="primary">GAS1_2</name>
    <name evidence="15" type="ORF">FE257_008792</name>
</gene>
<dbReference type="SUPFAM" id="SSF51445">
    <property type="entry name" value="(Trans)glycosidases"/>
    <property type="match status" value="1"/>
</dbReference>
<keyword evidence="4 11" id="KW-0808">Transferase</keyword>
<evidence type="ECO:0000256" key="3">
    <source>
        <dbReference type="ARBA" id="ARBA00022622"/>
    </source>
</evidence>
<organism evidence="15 16">
    <name type="scientific">Aspergillus nanangensis</name>
    <dbReference type="NCBI Taxonomy" id="2582783"/>
    <lineage>
        <taxon>Eukaryota</taxon>
        <taxon>Fungi</taxon>
        <taxon>Dikarya</taxon>
        <taxon>Ascomycota</taxon>
        <taxon>Pezizomycotina</taxon>
        <taxon>Eurotiomycetes</taxon>
        <taxon>Eurotiomycetidae</taxon>
        <taxon>Eurotiales</taxon>
        <taxon>Aspergillaceae</taxon>
        <taxon>Aspergillus</taxon>
        <taxon>Aspergillus subgen. Circumdati</taxon>
    </lineage>
</organism>
<evidence type="ECO:0000256" key="4">
    <source>
        <dbReference type="ARBA" id="ARBA00022679"/>
    </source>
</evidence>
<dbReference type="InterPro" id="IPR017853">
    <property type="entry name" value="GH"/>
</dbReference>
<reference evidence="15" key="2">
    <citation type="submission" date="2020-02" db="EMBL/GenBank/DDBJ databases">
        <authorList>
            <person name="Gilchrist C.L.M."/>
            <person name="Chooi Y.-H."/>
        </authorList>
    </citation>
    <scope>NUCLEOTIDE SEQUENCE</scope>
    <source>
        <strain evidence="15">MST-FP2251</strain>
    </source>
</reference>
<comment type="function">
    <text evidence="10">Splits internally a 1,3-beta-glucan molecule and transfers the newly generated reducing end (the donor) to the non-reducing end of another 1,3-beta-glucan molecule (the acceptor) forming a 1,3-beta linkage, resulting in the elongation of 1,3-beta-glucan chains in the cell wall. Involved in cell wall morphogenesis.</text>
</comment>
<keyword evidence="8" id="KW-0325">Glycoprotein</keyword>
<keyword evidence="5 11" id="KW-0732">Signal</keyword>
<evidence type="ECO:0000256" key="12">
    <source>
        <dbReference type="SAM" id="MobiDB-lite"/>
    </source>
</evidence>
<feature type="region of interest" description="Disordered" evidence="12">
    <location>
        <begin position="585"/>
        <end position="632"/>
    </location>
</feature>
<feature type="region of interest" description="Disordered" evidence="12">
    <location>
        <begin position="1198"/>
        <end position="1217"/>
    </location>
</feature>
<dbReference type="SMART" id="SM00731">
    <property type="entry name" value="SprT"/>
    <property type="match status" value="1"/>
</dbReference>
<evidence type="ECO:0000256" key="11">
    <source>
        <dbReference type="RuleBase" id="RU361209"/>
    </source>
</evidence>
<reference evidence="15" key="1">
    <citation type="journal article" date="2019" name="Beilstein J. Org. Chem.">
        <title>Nanangenines: drimane sesquiterpenoids as the dominant metabolite cohort of a novel Australian fungus, Aspergillus nanangensis.</title>
        <authorList>
            <person name="Lacey H.J."/>
            <person name="Gilchrist C.L.M."/>
            <person name="Crombie A."/>
            <person name="Kalaitzis J.A."/>
            <person name="Vuong D."/>
            <person name="Rutledge P.J."/>
            <person name="Turner P."/>
            <person name="Pitt J.I."/>
            <person name="Lacey E."/>
            <person name="Chooi Y.H."/>
            <person name="Piggott A.M."/>
        </authorList>
    </citation>
    <scope>NUCLEOTIDE SEQUENCE</scope>
    <source>
        <strain evidence="15">MST-FP2251</strain>
    </source>
</reference>
<feature type="signal peptide" evidence="11">
    <location>
        <begin position="1"/>
        <end position="19"/>
    </location>
</feature>
<dbReference type="InterPro" id="IPR006640">
    <property type="entry name" value="SprT-like_domain"/>
</dbReference>
<dbReference type="Gene3D" id="3.20.20.80">
    <property type="entry name" value="Glycosidases"/>
    <property type="match status" value="1"/>
</dbReference>
<evidence type="ECO:0000256" key="5">
    <source>
        <dbReference type="ARBA" id="ARBA00022729"/>
    </source>
</evidence>
<feature type="compositionally biased region" description="Acidic residues" evidence="12">
    <location>
        <begin position="756"/>
        <end position="771"/>
    </location>
</feature>
<keyword evidence="9 11" id="KW-0449">Lipoprotein</keyword>
<dbReference type="Pfam" id="PF17283">
    <property type="entry name" value="Zn_ribbon_SprT"/>
    <property type="match status" value="1"/>
</dbReference>
<dbReference type="GO" id="GO:0071970">
    <property type="term" value="P:fungal-type cell wall (1-&gt;3)-beta-D-glucan biosynthetic process"/>
    <property type="evidence" value="ECO:0007669"/>
    <property type="project" value="TreeGrafter"/>
</dbReference>
<dbReference type="Pfam" id="PF10263">
    <property type="entry name" value="SprT-like"/>
    <property type="match status" value="1"/>
</dbReference>
<comment type="subcellular location">
    <subcellularLocation>
        <location evidence="1 11">Cell membrane</location>
        <topology evidence="1 11">Lipid-anchor</topology>
        <topology evidence="1 11">GPI-anchor</topology>
    </subcellularLocation>
</comment>
<dbReference type="PANTHER" id="PTHR31468:SF2">
    <property type="entry name" value="1,3-BETA-GLUCANOSYLTRANSFERASE GAS1"/>
    <property type="match status" value="1"/>
</dbReference>
<dbReference type="GO" id="GO:0098552">
    <property type="term" value="C:side of membrane"/>
    <property type="evidence" value="ECO:0007669"/>
    <property type="project" value="UniProtKB-KW"/>
</dbReference>
<feature type="compositionally biased region" description="Basic residues" evidence="12">
    <location>
        <begin position="803"/>
        <end position="813"/>
    </location>
</feature>
<evidence type="ECO:0000256" key="2">
    <source>
        <dbReference type="ARBA" id="ARBA00007528"/>
    </source>
</evidence>
<dbReference type="GO" id="GO:0006950">
    <property type="term" value="P:response to stress"/>
    <property type="evidence" value="ECO:0007669"/>
    <property type="project" value="UniProtKB-ARBA"/>
</dbReference>
<evidence type="ECO:0000313" key="15">
    <source>
        <dbReference type="EMBL" id="KAF9888359.1"/>
    </source>
</evidence>